<dbReference type="GO" id="GO:0015280">
    <property type="term" value="F:ligand-gated sodium channel activity"/>
    <property type="evidence" value="ECO:0007669"/>
    <property type="project" value="TreeGrafter"/>
</dbReference>
<feature type="transmembrane region" description="Helical" evidence="5">
    <location>
        <begin position="492"/>
        <end position="516"/>
    </location>
</feature>
<keyword evidence="4 5" id="KW-0472">Membrane</keyword>
<evidence type="ECO:0000313" key="7">
    <source>
        <dbReference type="EMBL" id="KAI6660872.1"/>
    </source>
</evidence>
<feature type="transmembrane region" description="Helical" evidence="5">
    <location>
        <begin position="562"/>
        <end position="584"/>
    </location>
</feature>
<dbReference type="InterPro" id="IPR027359">
    <property type="entry name" value="Volt_channel_dom_sf"/>
</dbReference>
<protein>
    <recommendedName>
        <fullName evidence="6">Ion transport domain-containing protein</fullName>
    </recommendedName>
</protein>
<evidence type="ECO:0000256" key="1">
    <source>
        <dbReference type="ARBA" id="ARBA00004141"/>
    </source>
</evidence>
<feature type="transmembrane region" description="Helical" evidence="5">
    <location>
        <begin position="528"/>
        <end position="550"/>
    </location>
</feature>
<evidence type="ECO:0000256" key="3">
    <source>
        <dbReference type="ARBA" id="ARBA00022989"/>
    </source>
</evidence>
<feature type="transmembrane region" description="Helical" evidence="5">
    <location>
        <begin position="638"/>
        <end position="658"/>
    </location>
</feature>
<evidence type="ECO:0000256" key="5">
    <source>
        <dbReference type="SAM" id="Phobius"/>
    </source>
</evidence>
<evidence type="ECO:0000259" key="6">
    <source>
        <dbReference type="Pfam" id="PF00520"/>
    </source>
</evidence>
<dbReference type="GO" id="GO:0097682">
    <property type="term" value="F:intracellularly phosphatidylinositol-3,5-bisphosphate-gated monatomic cation channel activity"/>
    <property type="evidence" value="ECO:0007669"/>
    <property type="project" value="TreeGrafter"/>
</dbReference>
<dbReference type="SUPFAM" id="SSF81324">
    <property type="entry name" value="Voltage-gated potassium channels"/>
    <property type="match status" value="2"/>
</dbReference>
<feature type="domain" description="Ion transport" evidence="6">
    <location>
        <begin position="117"/>
        <end position="377"/>
    </location>
</feature>
<dbReference type="AlphaFoldDB" id="A0AAV7KHT2"/>
<dbReference type="GO" id="GO:0005765">
    <property type="term" value="C:lysosomal membrane"/>
    <property type="evidence" value="ECO:0007669"/>
    <property type="project" value="InterPro"/>
</dbReference>
<feature type="transmembrane region" description="Helical" evidence="5">
    <location>
        <begin position="118"/>
        <end position="136"/>
    </location>
</feature>
<accession>A0AAV7KHT2</accession>
<keyword evidence="3 5" id="KW-1133">Transmembrane helix</keyword>
<dbReference type="Gene3D" id="1.20.120.350">
    <property type="entry name" value="Voltage-gated potassium channels. Chain C"/>
    <property type="match status" value="2"/>
</dbReference>
<keyword evidence="2 5" id="KW-0812">Transmembrane</keyword>
<gene>
    <name evidence="7" type="ORF">LOD99_13596</name>
</gene>
<dbReference type="GO" id="GO:0019722">
    <property type="term" value="P:calcium-mediated signaling"/>
    <property type="evidence" value="ECO:0007669"/>
    <property type="project" value="TreeGrafter"/>
</dbReference>
<feature type="transmembrane region" description="Helical" evidence="5">
    <location>
        <begin position="349"/>
        <end position="372"/>
    </location>
</feature>
<feature type="transmembrane region" description="Helical" evidence="5">
    <location>
        <begin position="259"/>
        <end position="280"/>
    </location>
</feature>
<dbReference type="InterPro" id="IPR028798">
    <property type="entry name" value="TPC2"/>
</dbReference>
<dbReference type="InterPro" id="IPR005821">
    <property type="entry name" value="Ion_trans_dom"/>
</dbReference>
<dbReference type="GO" id="GO:0022832">
    <property type="term" value="F:voltage-gated channel activity"/>
    <property type="evidence" value="ECO:0007669"/>
    <property type="project" value="InterPro"/>
</dbReference>
<organism evidence="7 8">
    <name type="scientific">Oopsacas minuta</name>
    <dbReference type="NCBI Taxonomy" id="111878"/>
    <lineage>
        <taxon>Eukaryota</taxon>
        <taxon>Metazoa</taxon>
        <taxon>Porifera</taxon>
        <taxon>Hexactinellida</taxon>
        <taxon>Hexasterophora</taxon>
        <taxon>Lyssacinosida</taxon>
        <taxon>Leucopsacidae</taxon>
        <taxon>Oopsacas</taxon>
    </lineage>
</organism>
<reference evidence="7 8" key="1">
    <citation type="journal article" date="2023" name="BMC Biol.">
        <title>The compact genome of the sponge Oopsacas minuta (Hexactinellida) is lacking key metazoan core genes.</title>
        <authorList>
            <person name="Santini S."/>
            <person name="Schenkelaars Q."/>
            <person name="Jourda C."/>
            <person name="Duchesne M."/>
            <person name="Belahbib H."/>
            <person name="Rocher C."/>
            <person name="Selva M."/>
            <person name="Riesgo A."/>
            <person name="Vervoort M."/>
            <person name="Leys S.P."/>
            <person name="Kodjabachian L."/>
            <person name="Le Bivic A."/>
            <person name="Borchiellini C."/>
            <person name="Claverie J.M."/>
            <person name="Renard E."/>
        </authorList>
    </citation>
    <scope>NUCLEOTIDE SEQUENCE [LARGE SCALE GENOMIC DNA]</scope>
    <source>
        <strain evidence="7">SPO-2</strain>
    </source>
</reference>
<dbReference type="Proteomes" id="UP001165289">
    <property type="component" value="Unassembled WGS sequence"/>
</dbReference>
<comment type="caution">
    <text evidence="7">The sequence shown here is derived from an EMBL/GenBank/DDBJ whole genome shotgun (WGS) entry which is preliminary data.</text>
</comment>
<dbReference type="Pfam" id="PF00520">
    <property type="entry name" value="Ion_trans"/>
    <property type="match status" value="2"/>
</dbReference>
<feature type="transmembrane region" description="Helical" evidence="5">
    <location>
        <begin position="690"/>
        <end position="709"/>
    </location>
</feature>
<dbReference type="Gene3D" id="1.10.287.70">
    <property type="match status" value="2"/>
</dbReference>
<feature type="transmembrane region" description="Helical" evidence="5">
    <location>
        <begin position="198"/>
        <end position="220"/>
    </location>
</feature>
<keyword evidence="8" id="KW-1185">Reference proteome</keyword>
<feature type="transmembrane region" description="Helical" evidence="5">
    <location>
        <begin position="599"/>
        <end position="617"/>
    </location>
</feature>
<dbReference type="PANTHER" id="PTHR46768:SF1">
    <property type="entry name" value="TWO PORE CHANNEL PROTEIN 2"/>
    <property type="match status" value="1"/>
</dbReference>
<dbReference type="PANTHER" id="PTHR46768">
    <property type="entry name" value="TWO PORE CALCIUM CHANNEL PROTEIN 2"/>
    <property type="match status" value="1"/>
</dbReference>
<dbReference type="EMBL" id="JAKMXF010000022">
    <property type="protein sequence ID" value="KAI6660872.1"/>
    <property type="molecule type" value="Genomic_DNA"/>
</dbReference>
<comment type="subcellular location">
    <subcellularLocation>
        <location evidence="1">Membrane</location>
        <topology evidence="1">Multi-pass membrane protein</topology>
    </subcellularLocation>
</comment>
<name>A0AAV7KHT2_9METZ</name>
<proteinExistence type="predicted"/>
<evidence type="ECO:0000313" key="8">
    <source>
        <dbReference type="Proteomes" id="UP001165289"/>
    </source>
</evidence>
<feature type="transmembrane region" description="Helical" evidence="5">
    <location>
        <begin position="721"/>
        <end position="745"/>
    </location>
</feature>
<feature type="domain" description="Ion transport" evidence="6">
    <location>
        <begin position="506"/>
        <end position="748"/>
    </location>
</feature>
<dbReference type="GO" id="GO:0075509">
    <property type="term" value="P:endocytosis involved in viral entry into host cell"/>
    <property type="evidence" value="ECO:0007669"/>
    <property type="project" value="TreeGrafter"/>
</dbReference>
<evidence type="ECO:0000256" key="2">
    <source>
        <dbReference type="ARBA" id="ARBA00022692"/>
    </source>
</evidence>
<sequence>MTNIQENEDTDNLLNYNYSPDMKHLGYGAVSSPQSQTHLPSTLYPTIQDEPTNNLRSLMGQRAQYRSQTSSFSSFVSPSDEIYYRAAVLLEDAMLYRTTYHRFSYTALKIYKVYQSRVVQSIICLCIFVNLTLAFFEKPSSLSLTSDYRYRGNKTSLTPLEPPCGVTECIELVTLLFFLVDYIITFYQVGWRAALTKIWLHLYIFTIIFSLADLTVSLGLRCNGYIGARKLLRPIFLFQHSSYMKKSLKAIRLTIPQMFAVFFMLCLHIFVFALLGMLLFPVTGFDDAESCTGILNKTHNNNSNYTGQTEGDRYFSGLIDSVRNLIFLLSTANNPNIMIPVYKENRLTALYFIAFFTIGSYILLNIFTAVVYNQFRYYLRNSMQQSKLLRHVGVRTGFVVLERQERDEELGIIDKVSLDTLTKLLPYLRFAKKQSLQVYKEELSLHRRQDMHYLHWPEFESLIYKLYETPSKKNRNRGFIYHNNRALRIIQWAILSPVGLIVQNFISFLNTVLICIELELCNANAPQVMSTVNFVFVCYYVIELVVKFLILRKQFFKRKCNIYELFVTCSIVILQVTIIVYVGVPFKSPSSATIKTTRILIKVLCMFIVLRLLRLLTTLRTFSFILEILFTIIKKFKSFAGLVLSLYYFYAFLGMMLFSDVDRRVKPGARQKVCGTFEEMEFFANNFQDFYAAIIVLWDLMIVNNWNVFVEAYRKAYTEWVTIYFFSWYILSVIIGINLLIAIILEAFIGCWEDRNDKLDITLEQINPIDSYGSQRNANVVSPNVSVRGLFHNSKSAPDISSVEKVIEKHPFL</sequence>
<evidence type="ECO:0000256" key="4">
    <source>
        <dbReference type="ARBA" id="ARBA00023136"/>
    </source>
</evidence>